<dbReference type="PANTHER" id="PTHR43080">
    <property type="entry name" value="CBS DOMAIN-CONTAINING PROTEIN CBSX3, MITOCHONDRIAL"/>
    <property type="match status" value="1"/>
</dbReference>
<dbReference type="PROSITE" id="PS51371">
    <property type="entry name" value="CBS"/>
    <property type="match status" value="4"/>
</dbReference>
<dbReference type="InterPro" id="IPR051257">
    <property type="entry name" value="Diverse_CBS-Domain"/>
</dbReference>
<feature type="domain" description="CBS" evidence="3">
    <location>
        <begin position="229"/>
        <end position="281"/>
    </location>
</feature>
<evidence type="ECO:0000313" key="4">
    <source>
        <dbReference type="EMBL" id="KPV42919.1"/>
    </source>
</evidence>
<dbReference type="RefSeq" id="WP_048102572.1">
    <property type="nucleotide sequence ID" value="NZ_JBBYJF010000022.1"/>
</dbReference>
<gene>
    <name evidence="5" type="ORF">AOG54_04300</name>
    <name evidence="4" type="ORF">SE19_09130</name>
</gene>
<keyword evidence="6" id="KW-1185">Reference proteome</keyword>
<dbReference type="GeneID" id="84221505"/>
<protein>
    <recommendedName>
        <fullName evidence="3">CBS domain-containing protein</fullName>
    </recommendedName>
</protein>
<accession>A0A0P9D0D1</accession>
<evidence type="ECO:0000313" key="5">
    <source>
        <dbReference type="EMBL" id="KQB34615.1"/>
    </source>
</evidence>
<dbReference type="OrthoDB" id="85195at2157"/>
<dbReference type="CDD" id="cd04614">
    <property type="entry name" value="CBS_pair_arch2_repeat2"/>
    <property type="match status" value="1"/>
</dbReference>
<dbReference type="PATRIC" id="fig|507754.4.peg.686"/>
<evidence type="ECO:0000259" key="3">
    <source>
        <dbReference type="PROSITE" id="PS51371"/>
    </source>
</evidence>
<dbReference type="SUPFAM" id="SSF54631">
    <property type="entry name" value="CBS-domain pair"/>
    <property type="match status" value="2"/>
</dbReference>
<evidence type="ECO:0000313" key="6">
    <source>
        <dbReference type="Proteomes" id="UP000050320"/>
    </source>
</evidence>
<dbReference type="Proteomes" id="UP000050515">
    <property type="component" value="Unassembled WGS sequence"/>
</dbReference>
<feature type="domain" description="CBS" evidence="3">
    <location>
        <begin position="67"/>
        <end position="126"/>
    </location>
</feature>
<name>A0A0P9D0D1_9ARCH</name>
<dbReference type="PANTHER" id="PTHR43080:SF2">
    <property type="entry name" value="CBS DOMAIN-CONTAINING PROTEIN"/>
    <property type="match status" value="1"/>
</dbReference>
<organism evidence="4 7">
    <name type="scientific">Acidiplasma aeolicum</name>
    <dbReference type="NCBI Taxonomy" id="507754"/>
    <lineage>
        <taxon>Archaea</taxon>
        <taxon>Methanobacteriati</taxon>
        <taxon>Thermoplasmatota</taxon>
        <taxon>Thermoplasmata</taxon>
        <taxon>Thermoplasmatales</taxon>
        <taxon>Ferroplasmaceae</taxon>
        <taxon>Acidiplasma</taxon>
    </lineage>
</organism>
<evidence type="ECO:0000256" key="2">
    <source>
        <dbReference type="PROSITE-ProRule" id="PRU00703"/>
    </source>
</evidence>
<reference evidence="4 7" key="1">
    <citation type="submission" date="2015-09" db="EMBL/GenBank/DDBJ databases">
        <title>Draft genome sequence of Acidiplasma aeolicum DSM 18409.</title>
        <authorList>
            <person name="Hemp J."/>
        </authorList>
    </citation>
    <scope>NUCLEOTIDE SEQUENCE [LARGE SCALE GENOMIC DNA]</scope>
    <source>
        <strain evidence="4 7">V</strain>
    </source>
</reference>
<evidence type="ECO:0000256" key="1">
    <source>
        <dbReference type="ARBA" id="ARBA00023122"/>
    </source>
</evidence>
<keyword evidence="1 2" id="KW-0129">CBS domain</keyword>
<dbReference type="Proteomes" id="UP000050320">
    <property type="component" value="Unassembled WGS sequence"/>
</dbReference>
<dbReference type="AlphaFoldDB" id="A0A0P9D0D1"/>
<reference evidence="5 6" key="2">
    <citation type="submission" date="2015-09" db="EMBL/GenBank/DDBJ databases">
        <title>Heavy metals and arsenic resistance mechanisms in polyextremophilic archaea of the family Ferroplasmaceae.</title>
        <authorList>
            <person name="Bulaev A.G."/>
            <person name="Kanygina A.V."/>
        </authorList>
    </citation>
    <scope>NUCLEOTIDE SEQUENCE [LARGE SCALE GENOMIC DNA]</scope>
    <source>
        <strain evidence="5 6">VT</strain>
    </source>
</reference>
<dbReference type="EMBL" id="LJCQ01000458">
    <property type="protein sequence ID" value="KPV42919.1"/>
    <property type="molecule type" value="Genomic_DNA"/>
</dbReference>
<dbReference type="EMBL" id="LKBG01000230">
    <property type="protein sequence ID" value="KQB34615.1"/>
    <property type="molecule type" value="Genomic_DNA"/>
</dbReference>
<comment type="caution">
    <text evidence="4">The sequence shown here is derived from an EMBL/GenBank/DDBJ whole genome shotgun (WGS) entry which is preliminary data.</text>
</comment>
<sequence length="281" mass="31787">MNYRVKEIMTRNPITYNVPSSVSDVIRVLIKNNVTGIPLVGRDGKYAGVITRRDIFYNPNETQTALVMRKANTVKEDDYVEEAAKEITIQGKRHLVVTNDNDEVTGILTPQNFLNIIQEKFGERKVKEVMTYNAFPIWEESPLSVALIAMKLSQIFSFPVLNAEAKFVGLITDRDIFDKVKLSSTEVLSEAGIADDEDPWSWEGIRNVFTYIIEKSNIRVPNMPVRDVMVKNPVVVYLSSTIGETVKLMSQGNYNQVPVLSGHGDIYGMLYDVELLKVFND</sequence>
<feature type="domain" description="CBS" evidence="3">
    <location>
        <begin position="130"/>
        <end position="187"/>
    </location>
</feature>
<dbReference type="InterPro" id="IPR000644">
    <property type="entry name" value="CBS_dom"/>
</dbReference>
<proteinExistence type="predicted"/>
<evidence type="ECO:0000313" key="7">
    <source>
        <dbReference type="Proteomes" id="UP000050515"/>
    </source>
</evidence>
<dbReference type="Pfam" id="PF00571">
    <property type="entry name" value="CBS"/>
    <property type="match status" value="4"/>
</dbReference>
<feature type="domain" description="CBS" evidence="3">
    <location>
        <begin position="9"/>
        <end position="66"/>
    </location>
</feature>
<dbReference type="Gene3D" id="3.10.580.10">
    <property type="entry name" value="CBS-domain"/>
    <property type="match status" value="2"/>
</dbReference>
<dbReference type="InterPro" id="IPR046342">
    <property type="entry name" value="CBS_dom_sf"/>
</dbReference>
<dbReference type="SMART" id="SM00116">
    <property type="entry name" value="CBS"/>
    <property type="match status" value="4"/>
</dbReference>